<feature type="domain" description="Sushi" evidence="16">
    <location>
        <begin position="104"/>
        <end position="167"/>
    </location>
</feature>
<evidence type="ECO:0000256" key="11">
    <source>
        <dbReference type="ARBA" id="ARBA00023170"/>
    </source>
</evidence>
<keyword evidence="12" id="KW-0325">Glycoprotein</keyword>
<dbReference type="CDD" id="cd00033">
    <property type="entry name" value="CCP"/>
    <property type="match status" value="1"/>
</dbReference>
<dbReference type="PANTHER" id="PTHR10573">
    <property type="entry name" value="INTERLEUKIN-2 RECEPTOR ALPHA CHAIN"/>
    <property type="match status" value="1"/>
</dbReference>
<dbReference type="Gene3D" id="2.10.70.10">
    <property type="entry name" value="Complement Module, domain 1"/>
    <property type="match status" value="1"/>
</dbReference>
<gene>
    <name evidence="17" type="primary">Il2ra</name>
    <name evidence="17" type="ORF">AEGBEN_R11178</name>
</gene>
<keyword evidence="11" id="KW-0675">Receptor</keyword>
<dbReference type="GO" id="GO:0019976">
    <property type="term" value="F:interleukin-2 binding"/>
    <property type="evidence" value="ECO:0007669"/>
    <property type="project" value="InterPro"/>
</dbReference>
<comment type="function">
    <text evidence="1">Receptor for interleukin-2. The receptor is involved in the regulation of immune tolerance by controlling regulatory T cells (TREGs) activity. TREGs suppress the activation and expansion of autoreactive T-cells.</text>
</comment>
<evidence type="ECO:0000256" key="3">
    <source>
        <dbReference type="ARBA" id="ARBA00013445"/>
    </source>
</evidence>
<dbReference type="GO" id="GO:0006954">
    <property type="term" value="P:inflammatory response"/>
    <property type="evidence" value="ECO:0007669"/>
    <property type="project" value="TreeGrafter"/>
</dbReference>
<comment type="caution">
    <text evidence="17">The sequence shown here is derived from an EMBL/GenBank/DDBJ whole genome shotgun (WGS) entry which is preliminary data.</text>
</comment>
<keyword evidence="7" id="KW-0391">Immunity</keyword>
<dbReference type="SMART" id="SM00032">
    <property type="entry name" value="CCP"/>
    <property type="match status" value="2"/>
</dbReference>
<evidence type="ECO:0000256" key="14">
    <source>
        <dbReference type="PROSITE-ProRule" id="PRU00302"/>
    </source>
</evidence>
<feature type="non-terminal residue" evidence="17">
    <location>
        <position position="1"/>
    </location>
</feature>
<dbReference type="InterPro" id="IPR000436">
    <property type="entry name" value="Sushi_SCR_CCP_dom"/>
</dbReference>
<proteinExistence type="predicted"/>
<evidence type="ECO:0000256" key="1">
    <source>
        <dbReference type="ARBA" id="ARBA00002381"/>
    </source>
</evidence>
<evidence type="ECO:0000256" key="4">
    <source>
        <dbReference type="ARBA" id="ARBA00022692"/>
    </source>
</evidence>
<protein>
    <recommendedName>
        <fullName evidence="3">Interleukin-2 receptor subunit alpha</fullName>
    </recommendedName>
</protein>
<feature type="disulfide bond" evidence="14">
    <location>
        <begin position="106"/>
        <end position="149"/>
    </location>
</feature>
<keyword evidence="9" id="KW-0472">Membrane</keyword>
<evidence type="ECO:0000256" key="2">
    <source>
        <dbReference type="ARBA" id="ARBA00004479"/>
    </source>
</evidence>
<dbReference type="Gene3D" id="2.20.28.230">
    <property type="match status" value="1"/>
</dbReference>
<evidence type="ECO:0000256" key="9">
    <source>
        <dbReference type="ARBA" id="ARBA00023136"/>
    </source>
</evidence>
<keyword evidence="8" id="KW-1133">Transmembrane helix</keyword>
<comment type="subunit">
    <text evidence="13">Non-covalent dimer of an alpha and a beta subunit. IL2R exists in 3 different forms: a high affinity dimer, an intermediate affinity monomer (beta subunit), and a low affinity monomer (alpha subunit). The high and intermediate affinity forms also associate with a gamma subunit.</text>
</comment>
<feature type="region of interest" description="Disordered" evidence="15">
    <location>
        <begin position="77"/>
        <end position="101"/>
    </location>
</feature>
<evidence type="ECO:0000256" key="13">
    <source>
        <dbReference type="ARBA" id="ARBA00025938"/>
    </source>
</evidence>
<comment type="subcellular location">
    <subcellularLocation>
        <location evidence="2">Membrane</location>
        <topology evidence="2">Single-pass type I membrane protein</topology>
    </subcellularLocation>
</comment>
<evidence type="ECO:0000256" key="6">
    <source>
        <dbReference type="ARBA" id="ARBA00022737"/>
    </source>
</evidence>
<dbReference type="PROSITE" id="PS50923">
    <property type="entry name" value="SUSHI"/>
    <property type="match status" value="2"/>
</dbReference>
<dbReference type="GO" id="GO:0004911">
    <property type="term" value="F:interleukin-2 receptor activity"/>
    <property type="evidence" value="ECO:0007669"/>
    <property type="project" value="InterPro"/>
</dbReference>
<dbReference type="InterPro" id="IPR015486">
    <property type="entry name" value="IL-2_rcpt_alpha"/>
</dbReference>
<evidence type="ECO:0000256" key="8">
    <source>
        <dbReference type="ARBA" id="ARBA00022989"/>
    </source>
</evidence>
<keyword evidence="4" id="KW-0812">Transmembrane</keyword>
<evidence type="ECO:0000256" key="12">
    <source>
        <dbReference type="ARBA" id="ARBA00023180"/>
    </source>
</evidence>
<feature type="non-terminal residue" evidence="17">
    <location>
        <position position="169"/>
    </location>
</feature>
<dbReference type="Proteomes" id="UP000559068">
    <property type="component" value="Unassembled WGS sequence"/>
</dbReference>
<name>A0A7K6U7L2_9AVES</name>
<keyword evidence="14" id="KW-0768">Sushi</keyword>
<dbReference type="OrthoDB" id="9944172at2759"/>
<keyword evidence="10 14" id="KW-1015">Disulfide bond</keyword>
<evidence type="ECO:0000256" key="15">
    <source>
        <dbReference type="SAM" id="MobiDB-lite"/>
    </source>
</evidence>
<comment type="caution">
    <text evidence="14">Lacks conserved residue(s) required for the propagation of feature annotation.</text>
</comment>
<evidence type="ECO:0000256" key="10">
    <source>
        <dbReference type="ARBA" id="ARBA00023157"/>
    </source>
</evidence>
<organism evidence="17 18">
    <name type="scientific">Aegotheles bennettii</name>
    <dbReference type="NCBI Taxonomy" id="48278"/>
    <lineage>
        <taxon>Eukaryota</taxon>
        <taxon>Metazoa</taxon>
        <taxon>Chordata</taxon>
        <taxon>Craniata</taxon>
        <taxon>Vertebrata</taxon>
        <taxon>Euteleostomi</taxon>
        <taxon>Archelosauria</taxon>
        <taxon>Archosauria</taxon>
        <taxon>Dinosauria</taxon>
        <taxon>Saurischia</taxon>
        <taxon>Theropoda</taxon>
        <taxon>Coelurosauria</taxon>
        <taxon>Aves</taxon>
        <taxon>Neognathae</taxon>
        <taxon>Neoaves</taxon>
        <taxon>Strisores</taxon>
        <taxon>Caprimulgiformes</taxon>
        <taxon>Aegothelidae</taxon>
        <taxon>Aegotheles</taxon>
    </lineage>
</organism>
<dbReference type="InterPro" id="IPR035976">
    <property type="entry name" value="Sushi/SCR/CCP_sf"/>
</dbReference>
<dbReference type="AlphaFoldDB" id="A0A7K6U7L2"/>
<dbReference type="EMBL" id="VZRW01007963">
    <property type="protein sequence ID" value="NWX18822.1"/>
    <property type="molecule type" value="Genomic_DNA"/>
</dbReference>
<keyword evidence="5" id="KW-0732">Signal</keyword>
<keyword evidence="18" id="KW-1185">Reference proteome</keyword>
<keyword evidence="6" id="KW-0677">Repeat</keyword>
<dbReference type="Pfam" id="PF00084">
    <property type="entry name" value="Sushi"/>
    <property type="match status" value="2"/>
</dbReference>
<evidence type="ECO:0000313" key="18">
    <source>
        <dbReference type="Proteomes" id="UP000559068"/>
    </source>
</evidence>
<dbReference type="SUPFAM" id="SSF57535">
    <property type="entry name" value="Complement control module/SCR domain"/>
    <property type="match status" value="2"/>
</dbReference>
<evidence type="ECO:0000256" key="5">
    <source>
        <dbReference type="ARBA" id="ARBA00022729"/>
    </source>
</evidence>
<dbReference type="GO" id="GO:0016020">
    <property type="term" value="C:membrane"/>
    <property type="evidence" value="ECO:0007669"/>
    <property type="project" value="UniProtKB-SubCell"/>
</dbReference>
<accession>A0A7K6U7L2</accession>
<sequence>CPDLPRTDLVDVDVDAESYSLGTRLYYDCDDGYTRRSGQYSGIRCQLTEGIASWVYKEFECIDKKILLSTPATTTSDFVSKSERETQSPAPQKQENIPGFDQKNFCGPPKTILHASLRLNNQYYVGQVLHVKCRSSYDKQSPTSGTLTCKKVNGKITWTPLNMRCTNDS</sequence>
<dbReference type="GO" id="GO:0002376">
    <property type="term" value="P:immune system process"/>
    <property type="evidence" value="ECO:0007669"/>
    <property type="project" value="UniProtKB-KW"/>
</dbReference>
<dbReference type="PANTHER" id="PTHR10573:SF0">
    <property type="entry name" value="INTERLEUKIN-2 RECEPTOR SUBUNIT ALPHA"/>
    <property type="match status" value="1"/>
</dbReference>
<feature type="domain" description="Sushi" evidence="16">
    <location>
        <begin position="1"/>
        <end position="63"/>
    </location>
</feature>
<reference evidence="17 18" key="1">
    <citation type="submission" date="2019-09" db="EMBL/GenBank/DDBJ databases">
        <title>Bird 10,000 Genomes (B10K) Project - Family phase.</title>
        <authorList>
            <person name="Zhang G."/>
        </authorList>
    </citation>
    <scope>NUCLEOTIDE SEQUENCE [LARGE SCALE GENOMIC DNA]</scope>
    <source>
        <strain evidence="17">B10K-DU-029-76</strain>
        <tissue evidence="17">Heart</tissue>
    </source>
</reference>
<evidence type="ECO:0000313" key="17">
    <source>
        <dbReference type="EMBL" id="NWX18822.1"/>
    </source>
</evidence>
<evidence type="ECO:0000256" key="7">
    <source>
        <dbReference type="ARBA" id="ARBA00022859"/>
    </source>
</evidence>
<evidence type="ECO:0000259" key="16">
    <source>
        <dbReference type="PROSITE" id="PS50923"/>
    </source>
</evidence>